<dbReference type="PRINTS" id="PR00033">
    <property type="entry name" value="HTHASNC"/>
</dbReference>
<keyword evidence="3" id="KW-0804">Transcription</keyword>
<dbReference type="Gene3D" id="3.30.70.920">
    <property type="match status" value="1"/>
</dbReference>
<dbReference type="AlphaFoldDB" id="A0A7C5LZ53"/>
<comment type="caution">
    <text evidence="5">The sequence shown here is derived from an EMBL/GenBank/DDBJ whole genome shotgun (WGS) entry which is preliminary data.</text>
</comment>
<dbReference type="Gene3D" id="1.10.10.10">
    <property type="entry name" value="Winged helix-like DNA-binding domain superfamily/Winged helix DNA-binding domain"/>
    <property type="match status" value="1"/>
</dbReference>
<keyword evidence="1" id="KW-0805">Transcription regulation</keyword>
<dbReference type="CDD" id="cd00090">
    <property type="entry name" value="HTH_ARSR"/>
    <property type="match status" value="1"/>
</dbReference>
<name>A0A7C5LZ53_9PROT</name>
<proteinExistence type="predicted"/>
<evidence type="ECO:0000259" key="4">
    <source>
        <dbReference type="PROSITE" id="PS50956"/>
    </source>
</evidence>
<evidence type="ECO:0000256" key="2">
    <source>
        <dbReference type="ARBA" id="ARBA00023125"/>
    </source>
</evidence>
<sequence length="155" mass="17472">MTKLDRIDIALLNALQADASQSLSAISERIGLSQNAAWRRVKNLEECGYIESKHVRLNPDKLGLKLTVFVTVKTAEHNEGWLEQFAKGVTKIPEVVGFYRMSGDVDYLLKIIAKDMKDYDRVYKKLISIAPLSDVTSSFAMERIKDTGRLPLTNL</sequence>
<dbReference type="GO" id="GO:0043565">
    <property type="term" value="F:sequence-specific DNA binding"/>
    <property type="evidence" value="ECO:0007669"/>
    <property type="project" value="InterPro"/>
</dbReference>
<dbReference type="SMART" id="SM00344">
    <property type="entry name" value="HTH_ASNC"/>
    <property type="match status" value="1"/>
</dbReference>
<reference evidence="5" key="1">
    <citation type="journal article" date="2020" name="mSystems">
        <title>Genome- and Community-Level Interaction Insights into Carbon Utilization and Element Cycling Functions of Hydrothermarchaeota in Hydrothermal Sediment.</title>
        <authorList>
            <person name="Zhou Z."/>
            <person name="Liu Y."/>
            <person name="Xu W."/>
            <person name="Pan J."/>
            <person name="Luo Z.H."/>
            <person name="Li M."/>
        </authorList>
    </citation>
    <scope>NUCLEOTIDE SEQUENCE [LARGE SCALE GENOMIC DNA]</scope>
    <source>
        <strain evidence="5">HyVt-485</strain>
    </source>
</reference>
<dbReference type="InterPro" id="IPR036388">
    <property type="entry name" value="WH-like_DNA-bd_sf"/>
</dbReference>
<dbReference type="InterPro" id="IPR000485">
    <property type="entry name" value="AsnC-type_HTH_dom"/>
</dbReference>
<organism evidence="5">
    <name type="scientific">Hellea balneolensis</name>
    <dbReference type="NCBI Taxonomy" id="287478"/>
    <lineage>
        <taxon>Bacteria</taxon>
        <taxon>Pseudomonadati</taxon>
        <taxon>Pseudomonadota</taxon>
        <taxon>Alphaproteobacteria</taxon>
        <taxon>Maricaulales</taxon>
        <taxon>Robiginitomaculaceae</taxon>
        <taxon>Hellea</taxon>
    </lineage>
</organism>
<evidence type="ECO:0000313" key="5">
    <source>
        <dbReference type="EMBL" id="HHL42352.1"/>
    </source>
</evidence>
<dbReference type="GO" id="GO:0005829">
    <property type="term" value="C:cytosol"/>
    <property type="evidence" value="ECO:0007669"/>
    <property type="project" value="TreeGrafter"/>
</dbReference>
<dbReference type="PROSITE" id="PS50956">
    <property type="entry name" value="HTH_ASNC_2"/>
    <property type="match status" value="1"/>
</dbReference>
<feature type="domain" description="HTH asnC-type" evidence="4">
    <location>
        <begin position="4"/>
        <end position="65"/>
    </location>
</feature>
<protein>
    <submittedName>
        <fullName evidence="5">Lrp/AsnC family transcriptional regulator</fullName>
    </submittedName>
</protein>
<dbReference type="SUPFAM" id="SSF46785">
    <property type="entry name" value="Winged helix' DNA-binding domain"/>
    <property type="match status" value="1"/>
</dbReference>
<dbReference type="EMBL" id="DRMJ01000093">
    <property type="protein sequence ID" value="HHL42352.1"/>
    <property type="molecule type" value="Genomic_DNA"/>
</dbReference>
<evidence type="ECO:0000256" key="1">
    <source>
        <dbReference type="ARBA" id="ARBA00023015"/>
    </source>
</evidence>
<dbReference type="InterPro" id="IPR019885">
    <property type="entry name" value="Tscrpt_reg_HTH_AsnC-type_CS"/>
</dbReference>
<dbReference type="PANTHER" id="PTHR30154:SF17">
    <property type="entry name" value="DNA-BINDING TRANSCRIPTIONAL ACTIVATOR DECR"/>
    <property type="match status" value="1"/>
</dbReference>
<dbReference type="Proteomes" id="UP000885830">
    <property type="component" value="Unassembled WGS sequence"/>
</dbReference>
<dbReference type="GO" id="GO:0043200">
    <property type="term" value="P:response to amino acid"/>
    <property type="evidence" value="ECO:0007669"/>
    <property type="project" value="TreeGrafter"/>
</dbReference>
<evidence type="ECO:0000256" key="3">
    <source>
        <dbReference type="ARBA" id="ARBA00023163"/>
    </source>
</evidence>
<keyword evidence="2" id="KW-0238">DNA-binding</keyword>
<gene>
    <name evidence="5" type="ORF">ENJ42_01935</name>
</gene>
<dbReference type="InterPro" id="IPR019888">
    <property type="entry name" value="Tscrpt_reg_AsnC-like"/>
</dbReference>
<dbReference type="InterPro" id="IPR011008">
    <property type="entry name" value="Dimeric_a/b-barrel"/>
</dbReference>
<accession>A0A7C5LZ53</accession>
<dbReference type="Pfam" id="PF13412">
    <property type="entry name" value="HTH_24"/>
    <property type="match status" value="1"/>
</dbReference>
<dbReference type="InterPro" id="IPR011991">
    <property type="entry name" value="ArsR-like_HTH"/>
</dbReference>
<dbReference type="GO" id="GO:0006355">
    <property type="term" value="P:regulation of DNA-templated transcription"/>
    <property type="evidence" value="ECO:0007669"/>
    <property type="project" value="UniProtKB-ARBA"/>
</dbReference>
<dbReference type="InterPro" id="IPR019887">
    <property type="entry name" value="Tscrpt_reg_AsnC/Lrp_C"/>
</dbReference>
<dbReference type="SUPFAM" id="SSF54909">
    <property type="entry name" value="Dimeric alpha+beta barrel"/>
    <property type="match status" value="1"/>
</dbReference>
<dbReference type="PANTHER" id="PTHR30154">
    <property type="entry name" value="LEUCINE-RESPONSIVE REGULATORY PROTEIN"/>
    <property type="match status" value="1"/>
</dbReference>
<dbReference type="Pfam" id="PF01037">
    <property type="entry name" value="AsnC_trans_reg"/>
    <property type="match status" value="1"/>
</dbReference>
<dbReference type="PROSITE" id="PS00519">
    <property type="entry name" value="HTH_ASNC_1"/>
    <property type="match status" value="1"/>
</dbReference>
<dbReference type="InterPro" id="IPR036390">
    <property type="entry name" value="WH_DNA-bd_sf"/>
</dbReference>